<evidence type="ECO:0000256" key="10">
    <source>
        <dbReference type="ARBA" id="ARBA00023027"/>
    </source>
</evidence>
<evidence type="ECO:0000256" key="1">
    <source>
        <dbReference type="ARBA" id="ARBA00000013"/>
    </source>
</evidence>
<evidence type="ECO:0000256" key="17">
    <source>
        <dbReference type="HAMAP-Rule" id="MF_01965"/>
    </source>
</evidence>
<reference evidence="21" key="1">
    <citation type="submission" date="2021-01" db="EMBL/GenBank/DDBJ databases">
        <title>Whole genome shotgun sequence of Planosporangium flavigriseum NBRC 105377.</title>
        <authorList>
            <person name="Komaki H."/>
            <person name="Tamura T."/>
        </authorList>
    </citation>
    <scope>NUCLEOTIDE SEQUENCE</scope>
    <source>
        <strain evidence="21">NBRC 105377</strain>
    </source>
</reference>
<feature type="binding site" evidence="17">
    <location>
        <position position="395"/>
    </location>
    <ligand>
        <name>(6S)-NADPHX</name>
        <dbReference type="ChEBI" id="CHEBI:64076"/>
    </ligand>
</feature>
<dbReference type="Gene3D" id="3.40.1190.20">
    <property type="match status" value="1"/>
</dbReference>
<dbReference type="GO" id="GO:0052856">
    <property type="term" value="F:NAD(P)HX epimerase activity"/>
    <property type="evidence" value="ECO:0007669"/>
    <property type="project" value="UniProtKB-EC"/>
</dbReference>
<dbReference type="SUPFAM" id="SSF53613">
    <property type="entry name" value="Ribokinase-like"/>
    <property type="match status" value="1"/>
</dbReference>
<evidence type="ECO:0000256" key="5">
    <source>
        <dbReference type="ARBA" id="ARBA00022723"/>
    </source>
</evidence>
<evidence type="ECO:0000259" key="19">
    <source>
        <dbReference type="PROSITE" id="PS51383"/>
    </source>
</evidence>
<comment type="cofactor">
    <cofactor evidence="18">
        <name>K(+)</name>
        <dbReference type="ChEBI" id="CHEBI:29103"/>
    </cofactor>
    <text evidence="18">Binds 1 potassium ion per subunit.</text>
</comment>
<evidence type="ECO:0000313" key="21">
    <source>
        <dbReference type="EMBL" id="GIG75555.1"/>
    </source>
</evidence>
<dbReference type="AlphaFoldDB" id="A0A8J3M2I8"/>
<dbReference type="EMBL" id="BONU01000033">
    <property type="protein sequence ID" value="GIG75555.1"/>
    <property type="molecule type" value="Genomic_DNA"/>
</dbReference>
<keyword evidence="9 18" id="KW-0630">Potassium</keyword>
<evidence type="ECO:0000256" key="6">
    <source>
        <dbReference type="ARBA" id="ARBA00022741"/>
    </source>
</evidence>
<protein>
    <recommendedName>
        <fullName evidence="17">ADP-dependent (S)-NAD(P)H-hydrate dehydratase</fullName>
        <ecNumber evidence="17">4.2.1.136</ecNumber>
    </recommendedName>
    <alternativeName>
        <fullName evidence="17">ADP-dependent NAD(P)HX dehydratase</fullName>
    </alternativeName>
</protein>
<dbReference type="InterPro" id="IPR004443">
    <property type="entry name" value="YjeF_N_dom"/>
</dbReference>
<keyword evidence="8 17" id="KW-0521">NADP</keyword>
<organism evidence="21 22">
    <name type="scientific">Planosporangium flavigriseum</name>
    <dbReference type="NCBI Taxonomy" id="373681"/>
    <lineage>
        <taxon>Bacteria</taxon>
        <taxon>Bacillati</taxon>
        <taxon>Actinomycetota</taxon>
        <taxon>Actinomycetes</taxon>
        <taxon>Micromonosporales</taxon>
        <taxon>Micromonosporaceae</taxon>
        <taxon>Planosporangium</taxon>
    </lineage>
</organism>
<dbReference type="InterPro" id="IPR036652">
    <property type="entry name" value="YjeF_N_dom_sf"/>
</dbReference>
<evidence type="ECO:0000256" key="8">
    <source>
        <dbReference type="ARBA" id="ARBA00022857"/>
    </source>
</evidence>
<dbReference type="Pfam" id="PF03853">
    <property type="entry name" value="YjeF_N"/>
    <property type="match status" value="1"/>
</dbReference>
<feature type="domain" description="YjeF N-terminal" evidence="20">
    <location>
        <begin position="1"/>
        <end position="178"/>
    </location>
</feature>
<feature type="binding site" evidence="17">
    <location>
        <position position="394"/>
    </location>
    <ligand>
        <name>AMP</name>
        <dbReference type="ChEBI" id="CHEBI:456215"/>
    </ligand>
</feature>
<comment type="similarity">
    <text evidence="3 18">In the N-terminal section; belongs to the NnrE/AIBP family.</text>
</comment>
<evidence type="ECO:0000259" key="20">
    <source>
        <dbReference type="PROSITE" id="PS51385"/>
    </source>
</evidence>
<evidence type="ECO:0000256" key="13">
    <source>
        <dbReference type="ARBA" id="ARBA00023268"/>
    </source>
</evidence>
<evidence type="ECO:0000256" key="14">
    <source>
        <dbReference type="ARBA" id="ARBA00025153"/>
    </source>
</evidence>
<dbReference type="InterPro" id="IPR030677">
    <property type="entry name" value="Nnr"/>
</dbReference>
<feature type="domain" description="YjeF C-terminal" evidence="19">
    <location>
        <begin position="186"/>
        <end position="451"/>
    </location>
</feature>
<dbReference type="PROSITE" id="PS51385">
    <property type="entry name" value="YJEF_N"/>
    <property type="match status" value="1"/>
</dbReference>
<evidence type="ECO:0000256" key="7">
    <source>
        <dbReference type="ARBA" id="ARBA00022840"/>
    </source>
</evidence>
<evidence type="ECO:0000256" key="3">
    <source>
        <dbReference type="ARBA" id="ARBA00006001"/>
    </source>
</evidence>
<evidence type="ECO:0000256" key="4">
    <source>
        <dbReference type="ARBA" id="ARBA00009524"/>
    </source>
</evidence>
<dbReference type="Pfam" id="PF01256">
    <property type="entry name" value="Carb_kinase"/>
    <property type="match status" value="1"/>
</dbReference>
<evidence type="ECO:0000313" key="22">
    <source>
        <dbReference type="Proteomes" id="UP000653674"/>
    </source>
</evidence>
<feature type="binding site" evidence="17">
    <location>
        <position position="271"/>
    </location>
    <ligand>
        <name>(6S)-NADPHX</name>
        <dbReference type="ChEBI" id="CHEBI:64076"/>
    </ligand>
</feature>
<dbReference type="PROSITE" id="PS51383">
    <property type="entry name" value="YJEF_C_3"/>
    <property type="match status" value="1"/>
</dbReference>
<comment type="function">
    <text evidence="14 18">Bifunctional enzyme that catalyzes the epimerization of the S- and R-forms of NAD(P)HX and the dehydration of the S-form of NAD(P)HX at the expense of ADP, which is converted to AMP. This allows the repair of both epimers of NAD(P)HX, a damaged form of NAD(P)H that is a result of enzymatic or heat-dependent hydration.</text>
</comment>
<keyword evidence="22" id="KW-1185">Reference proteome</keyword>
<feature type="binding site" evidence="17">
    <location>
        <position position="221"/>
    </location>
    <ligand>
        <name>(6S)-NADPHX</name>
        <dbReference type="ChEBI" id="CHEBI:64076"/>
    </ligand>
</feature>
<dbReference type="Gene3D" id="3.40.50.10260">
    <property type="entry name" value="YjeF N-terminal domain"/>
    <property type="match status" value="1"/>
</dbReference>
<evidence type="ECO:0000256" key="15">
    <source>
        <dbReference type="ARBA" id="ARBA00048238"/>
    </source>
</evidence>
<comment type="catalytic activity">
    <reaction evidence="15 17 18">
        <text>(6S)-NADHX + ADP = AMP + phosphate + NADH + H(+)</text>
        <dbReference type="Rhea" id="RHEA:32223"/>
        <dbReference type="ChEBI" id="CHEBI:15378"/>
        <dbReference type="ChEBI" id="CHEBI:43474"/>
        <dbReference type="ChEBI" id="CHEBI:57945"/>
        <dbReference type="ChEBI" id="CHEBI:64074"/>
        <dbReference type="ChEBI" id="CHEBI:456215"/>
        <dbReference type="ChEBI" id="CHEBI:456216"/>
        <dbReference type="EC" id="4.2.1.136"/>
    </reaction>
</comment>
<evidence type="ECO:0000256" key="16">
    <source>
        <dbReference type="ARBA" id="ARBA00049209"/>
    </source>
</evidence>
<comment type="caution">
    <text evidence="21">The sequence shown here is derived from an EMBL/GenBank/DDBJ whole genome shotgun (WGS) entry which is preliminary data.</text>
</comment>
<evidence type="ECO:0000256" key="9">
    <source>
        <dbReference type="ARBA" id="ARBA00022958"/>
    </source>
</evidence>
<evidence type="ECO:0000256" key="18">
    <source>
        <dbReference type="PIRNR" id="PIRNR017184"/>
    </source>
</evidence>
<keyword evidence="13" id="KW-0511">Multifunctional enzyme</keyword>
<keyword evidence="12 17" id="KW-0456">Lyase</keyword>
<comment type="catalytic activity">
    <reaction evidence="16 17 18">
        <text>(6S)-NADPHX + ADP = AMP + phosphate + NADPH + H(+)</text>
        <dbReference type="Rhea" id="RHEA:32235"/>
        <dbReference type="ChEBI" id="CHEBI:15378"/>
        <dbReference type="ChEBI" id="CHEBI:43474"/>
        <dbReference type="ChEBI" id="CHEBI:57783"/>
        <dbReference type="ChEBI" id="CHEBI:64076"/>
        <dbReference type="ChEBI" id="CHEBI:456215"/>
        <dbReference type="ChEBI" id="CHEBI:456216"/>
        <dbReference type="EC" id="4.2.1.136"/>
    </reaction>
</comment>
<dbReference type="GO" id="GO:0005524">
    <property type="term" value="F:ATP binding"/>
    <property type="evidence" value="ECO:0007669"/>
    <property type="project" value="UniProtKB-UniRule"/>
</dbReference>
<comment type="similarity">
    <text evidence="4 18">In the C-terminal section; belongs to the NnrD/CARKD family.</text>
</comment>
<comment type="cofactor">
    <cofactor evidence="17">
        <name>Mg(2+)</name>
        <dbReference type="ChEBI" id="CHEBI:18420"/>
    </cofactor>
</comment>
<dbReference type="GO" id="GO:0046496">
    <property type="term" value="P:nicotinamide nucleotide metabolic process"/>
    <property type="evidence" value="ECO:0007669"/>
    <property type="project" value="UniProtKB-UniRule"/>
</dbReference>
<dbReference type="EC" id="4.2.1.136" evidence="17"/>
<feature type="binding site" evidence="17">
    <location>
        <position position="323"/>
    </location>
    <ligand>
        <name>(6S)-NADPHX</name>
        <dbReference type="ChEBI" id="CHEBI:64076"/>
    </ligand>
</feature>
<evidence type="ECO:0000256" key="2">
    <source>
        <dbReference type="ARBA" id="ARBA00000909"/>
    </source>
</evidence>
<dbReference type="CDD" id="cd01171">
    <property type="entry name" value="YXKO-related"/>
    <property type="match status" value="1"/>
</dbReference>
<feature type="binding site" evidence="17">
    <location>
        <begin position="365"/>
        <end position="369"/>
    </location>
    <ligand>
        <name>AMP</name>
        <dbReference type="ChEBI" id="CHEBI:456215"/>
    </ligand>
</feature>
<proteinExistence type="inferred from homology"/>
<dbReference type="PIRSF" id="PIRSF017184">
    <property type="entry name" value="Nnr"/>
    <property type="match status" value="1"/>
</dbReference>
<keyword evidence="10 17" id="KW-0520">NAD</keyword>
<keyword evidence="6 17" id="KW-0547">Nucleotide-binding</keyword>
<gene>
    <name evidence="17" type="primary">nnrD</name>
    <name evidence="21" type="ORF">Pfl04_39590</name>
</gene>
<comment type="catalytic activity">
    <reaction evidence="1 18">
        <text>(6R)-NADHX = (6S)-NADHX</text>
        <dbReference type="Rhea" id="RHEA:32215"/>
        <dbReference type="ChEBI" id="CHEBI:64074"/>
        <dbReference type="ChEBI" id="CHEBI:64075"/>
        <dbReference type="EC" id="5.1.99.6"/>
    </reaction>
</comment>
<dbReference type="HAMAP" id="MF_01965">
    <property type="entry name" value="NADHX_dehydratase"/>
    <property type="match status" value="1"/>
</dbReference>
<keyword evidence="7 17" id="KW-0067">ATP-binding</keyword>
<dbReference type="InterPro" id="IPR029056">
    <property type="entry name" value="Ribokinase-like"/>
</dbReference>
<accession>A0A8J3M2I8</accession>
<comment type="catalytic activity">
    <reaction evidence="2 18">
        <text>(6R)-NADPHX = (6S)-NADPHX</text>
        <dbReference type="Rhea" id="RHEA:32227"/>
        <dbReference type="ChEBI" id="CHEBI:64076"/>
        <dbReference type="ChEBI" id="CHEBI:64077"/>
        <dbReference type="EC" id="5.1.99.6"/>
    </reaction>
</comment>
<comment type="function">
    <text evidence="17">Catalyzes the dehydration of the S-form of NAD(P)HX at the expense of ADP, which is converted to AMP. Together with NAD(P)HX epimerase, which catalyzes the epimerization of the S- and R-forms, the enzyme allows the repair of both epimers of NAD(P)HX, a damaged form of NAD(P)H that is a result of enzymatic or heat-dependent hydration.</text>
</comment>
<comment type="subunit">
    <text evidence="17">Homotetramer.</text>
</comment>
<dbReference type="Proteomes" id="UP000653674">
    <property type="component" value="Unassembled WGS sequence"/>
</dbReference>
<sequence length="473" mass="47916">MLRERRGGVNGRRVVLLVGTGNNGADALLAGVHLRSRGAAVEALLVGGEAYPQGLSTLGAVHGITVDARSDEGRTAALSALAAAELVVDGIVGDRGSGGLRSPADELVAAIPAGVPVVAVDLPSGVDPDTGESSGPHVHADVTVTFGSFKPCLFLPPASHAAGRLEFVDVGLTDELPAQPLVRRLTRVGVAARWPVPARTDHKYTRGVLGVIAGSDTYPGAAVLAALGAVRAGVGIVRYIGPPRVTDHVLMAAPEAVPGFGRVQAWLLGSGVEADPDQDEAIGQALDSGLPCVVDAGALEECVKRRAAGARSVGADGVLMTPHAGELARMLDMLGHEVTRGDVETRPMFHALWLAREVEATVLLKGPTTLIANPSGWLFSQNDGPPWLATAGSGDVLAGIAGALMASGVGAMDAGAMSALVHGLAGARASGGGPISAGQIAEATPATVADLLRLVSEPPSGDRPRRRLSANGR</sequence>
<evidence type="ECO:0000256" key="11">
    <source>
        <dbReference type="ARBA" id="ARBA00023235"/>
    </source>
</evidence>
<keyword evidence="5 18" id="KW-0479">Metal-binding</keyword>
<keyword evidence="11 18" id="KW-0413">Isomerase</keyword>
<evidence type="ECO:0000256" key="12">
    <source>
        <dbReference type="ARBA" id="ARBA00023239"/>
    </source>
</evidence>
<dbReference type="SUPFAM" id="SSF64153">
    <property type="entry name" value="YjeF N-terminal domain-like"/>
    <property type="match status" value="1"/>
</dbReference>
<dbReference type="GO" id="GO:0052855">
    <property type="term" value="F:ADP-dependent NAD(P)H-hydrate dehydratase activity"/>
    <property type="evidence" value="ECO:0007669"/>
    <property type="project" value="UniProtKB-UniRule"/>
</dbReference>
<dbReference type="PANTHER" id="PTHR12592:SF0">
    <property type="entry name" value="ATP-DEPENDENT (S)-NAD(P)H-HYDRATE DEHYDRATASE"/>
    <property type="match status" value="1"/>
</dbReference>
<dbReference type="GO" id="GO:0046872">
    <property type="term" value="F:metal ion binding"/>
    <property type="evidence" value="ECO:0007669"/>
    <property type="project" value="UniProtKB-UniRule"/>
</dbReference>
<comment type="similarity">
    <text evidence="17">Belongs to the NnrD/CARKD family.</text>
</comment>
<name>A0A8J3M2I8_9ACTN</name>
<dbReference type="PANTHER" id="PTHR12592">
    <property type="entry name" value="ATP-DEPENDENT (S)-NAD(P)H-HYDRATE DEHYDRATASE FAMILY MEMBER"/>
    <property type="match status" value="1"/>
</dbReference>
<dbReference type="InterPro" id="IPR000631">
    <property type="entry name" value="CARKD"/>
</dbReference>
<dbReference type="GO" id="GO:0110051">
    <property type="term" value="P:metabolite repair"/>
    <property type="evidence" value="ECO:0007669"/>
    <property type="project" value="TreeGrafter"/>
</dbReference>